<dbReference type="Proteomes" id="UP000436088">
    <property type="component" value="Unassembled WGS sequence"/>
</dbReference>
<comment type="caution">
    <text evidence="2">The sequence shown here is derived from an EMBL/GenBank/DDBJ whole genome shotgun (WGS) entry which is preliminary data.</text>
</comment>
<feature type="compositionally biased region" description="Basic and acidic residues" evidence="1">
    <location>
        <begin position="345"/>
        <end position="358"/>
    </location>
</feature>
<evidence type="ECO:0000256" key="1">
    <source>
        <dbReference type="SAM" id="MobiDB-lite"/>
    </source>
</evidence>
<name>A0A6A2Y2X1_HIBSY</name>
<dbReference type="Gene3D" id="3.30.70.330">
    <property type="match status" value="1"/>
</dbReference>
<accession>A0A6A2Y2X1</accession>
<reference evidence="2" key="1">
    <citation type="submission" date="2019-09" db="EMBL/GenBank/DDBJ databases">
        <title>Draft genome information of white flower Hibiscus syriacus.</title>
        <authorList>
            <person name="Kim Y.-M."/>
        </authorList>
    </citation>
    <scope>NUCLEOTIDE SEQUENCE [LARGE SCALE GENOMIC DNA]</scope>
    <source>
        <strain evidence="2">YM2019G1</strain>
    </source>
</reference>
<dbReference type="GO" id="GO:0003676">
    <property type="term" value="F:nucleic acid binding"/>
    <property type="evidence" value="ECO:0007669"/>
    <property type="project" value="InterPro"/>
</dbReference>
<protein>
    <submittedName>
        <fullName evidence="2">Uncharacterized protein</fullName>
    </submittedName>
</protein>
<feature type="region of interest" description="Disordered" evidence="1">
    <location>
        <begin position="325"/>
        <end position="364"/>
    </location>
</feature>
<evidence type="ECO:0000313" key="2">
    <source>
        <dbReference type="EMBL" id="KAE8666349.1"/>
    </source>
</evidence>
<sequence>MKSSTFAFVRYRNLEEAKRAVTEADGRWIVGRSIRVFLSLEKLLDDESKSDASLGDIPLNEIELTKEEIGWRSKCPRAWKSRAELLHSWLDLLEKLEGFDGKRSIKIWVTLQNVPIQLWYDRFFSDICSRWGRVLKIDEEMSNRGLFDIAKVLLSVKKQSCVPDRISINVNGNVSDIIVRTEEYDGERLFIDGCSPYKTTGEENLIVHGAVIEHDGENDDDDVFNPEKDGNDEARANGFCQEVVGNTVNVLPRSGLSIVPFPSISNGLRLQDVPIEMVNEIDVECVGQTRAHVALSDNYILSPLAVTQVESIPITSGSDQIKRKNIKKTKGMGGGINRKGMQSKGKGDEPQIDPHDVGETSQSEGQSEAELIFMVGKILGVEFHEQDNEVIRRLKLLESDTLFFFLQL</sequence>
<gene>
    <name evidence="2" type="ORF">F3Y22_tig00112501pilonHSYRG00058</name>
</gene>
<dbReference type="InterPro" id="IPR012677">
    <property type="entry name" value="Nucleotide-bd_a/b_plait_sf"/>
</dbReference>
<proteinExistence type="predicted"/>
<organism evidence="2 3">
    <name type="scientific">Hibiscus syriacus</name>
    <name type="common">Rose of Sharon</name>
    <dbReference type="NCBI Taxonomy" id="106335"/>
    <lineage>
        <taxon>Eukaryota</taxon>
        <taxon>Viridiplantae</taxon>
        <taxon>Streptophyta</taxon>
        <taxon>Embryophyta</taxon>
        <taxon>Tracheophyta</taxon>
        <taxon>Spermatophyta</taxon>
        <taxon>Magnoliopsida</taxon>
        <taxon>eudicotyledons</taxon>
        <taxon>Gunneridae</taxon>
        <taxon>Pentapetalae</taxon>
        <taxon>rosids</taxon>
        <taxon>malvids</taxon>
        <taxon>Malvales</taxon>
        <taxon>Malvaceae</taxon>
        <taxon>Malvoideae</taxon>
        <taxon>Hibiscus</taxon>
    </lineage>
</organism>
<dbReference type="InterPro" id="IPR035979">
    <property type="entry name" value="RBD_domain_sf"/>
</dbReference>
<dbReference type="EMBL" id="VEPZ02001597">
    <property type="protein sequence ID" value="KAE8666349.1"/>
    <property type="molecule type" value="Genomic_DNA"/>
</dbReference>
<dbReference type="AlphaFoldDB" id="A0A6A2Y2X1"/>
<keyword evidence="3" id="KW-1185">Reference proteome</keyword>
<dbReference type="SUPFAM" id="SSF54928">
    <property type="entry name" value="RNA-binding domain, RBD"/>
    <property type="match status" value="1"/>
</dbReference>
<evidence type="ECO:0000313" key="3">
    <source>
        <dbReference type="Proteomes" id="UP000436088"/>
    </source>
</evidence>
<dbReference type="CDD" id="cd00590">
    <property type="entry name" value="RRM_SF"/>
    <property type="match status" value="1"/>
</dbReference>